<dbReference type="GO" id="GO:0016651">
    <property type="term" value="F:oxidoreductase activity, acting on NAD(P)H"/>
    <property type="evidence" value="ECO:0007669"/>
    <property type="project" value="InterPro"/>
</dbReference>
<evidence type="ECO:0000259" key="4">
    <source>
        <dbReference type="Pfam" id="PF00346"/>
    </source>
</evidence>
<evidence type="ECO:0000256" key="1">
    <source>
        <dbReference type="ARBA" id="ARBA00023002"/>
    </source>
</evidence>
<dbReference type="PANTHER" id="PTHR43485">
    <property type="entry name" value="HYDROGENASE-4 COMPONENT G"/>
    <property type="match status" value="1"/>
</dbReference>
<dbReference type="PANTHER" id="PTHR43485:SF1">
    <property type="entry name" value="FORMATE HYDROGENLYASE SUBUNIT 5-RELATED"/>
    <property type="match status" value="1"/>
</dbReference>
<dbReference type="InterPro" id="IPR052197">
    <property type="entry name" value="ComplexI_49kDa-like"/>
</dbReference>
<sequence length="458" mass="49312">MSAWEAAGARLAAGEASLVSLWAEPGAVHLALLEAGALHHLAHDCPTGRFPSLARVHPPALRLERAVQDLFGFVAEGLPDPRPWLVHGTTATPYRFLPVEGENLHEIAVGPVHAGIIEPGHFRFTCDGETVVRVEERLGYVHRGVEALMAGAALPLAAQRAGRMSGDSTVAYALAFALAAEQASGTAPPARAVWLRALMAEIERLANHLGDVGAICNDAAFALMHAHCAILRERVLRASAACFGHRLMIDGVVPGGVARDLSPAGVALLAGLAHEIRAAFAPLARLYDMTASLQDRTVGTGILHPDLARQFAAGGYVGRASGRDFDARRTPGYPPYEQLAFTVPVLREGDVNARIMIRIREIGETLGLIEQILARLPEGPIRAAWRQTRGEGMALVEGFRGDVFVWLRLEGETVARCHLRDPSWFQWPLLEAAIEGNIIADFPLCNKSFNCAYAGHDR</sequence>
<dbReference type="InterPro" id="IPR001268">
    <property type="entry name" value="NADH_UbQ_OxRdtase_30kDa_su"/>
</dbReference>
<feature type="domain" description="NADH:ubiquinone oxidoreductase 30kDa subunit" evidence="3">
    <location>
        <begin position="47"/>
        <end position="95"/>
    </location>
</feature>
<name>A0A8J4M6X3_9PROT</name>
<dbReference type="InterPro" id="IPR029014">
    <property type="entry name" value="NiFe-Hase_large"/>
</dbReference>
<dbReference type="InterPro" id="IPR001135">
    <property type="entry name" value="NADH_Q_OxRdtase_suD"/>
</dbReference>
<dbReference type="AlphaFoldDB" id="A0A8J4M6X3"/>
<accession>A0A8J4M6X3</accession>
<dbReference type="Pfam" id="PF00346">
    <property type="entry name" value="Complex1_49kDa"/>
    <property type="match status" value="2"/>
</dbReference>
<protein>
    <submittedName>
        <fullName evidence="5">Hydrogenase expression protein HypE</fullName>
    </submittedName>
</protein>
<feature type="domain" description="NADH-quinone oxidoreductase subunit D" evidence="4">
    <location>
        <begin position="229"/>
        <end position="384"/>
    </location>
</feature>
<keyword evidence="1" id="KW-0560">Oxidoreductase</keyword>
<dbReference type="SUPFAM" id="SSF56762">
    <property type="entry name" value="HydB/Nqo4-like"/>
    <property type="match status" value="1"/>
</dbReference>
<gene>
    <name evidence="5" type="ORF">ENY07_13635</name>
</gene>
<dbReference type="GO" id="GO:0048038">
    <property type="term" value="F:quinone binding"/>
    <property type="evidence" value="ECO:0007669"/>
    <property type="project" value="InterPro"/>
</dbReference>
<evidence type="ECO:0000313" key="5">
    <source>
        <dbReference type="EMBL" id="HGC44242.1"/>
    </source>
</evidence>
<dbReference type="GO" id="GO:0051287">
    <property type="term" value="F:NAD binding"/>
    <property type="evidence" value="ECO:0007669"/>
    <property type="project" value="InterPro"/>
</dbReference>
<dbReference type="EMBL" id="DTQM01000257">
    <property type="protein sequence ID" value="HGC44242.1"/>
    <property type="molecule type" value="Genomic_DNA"/>
</dbReference>
<comment type="caution">
    <text evidence="5">The sequence shown here is derived from an EMBL/GenBank/DDBJ whole genome shotgun (WGS) entry which is preliminary data.</text>
</comment>
<evidence type="ECO:0000259" key="3">
    <source>
        <dbReference type="Pfam" id="PF00329"/>
    </source>
</evidence>
<organism evidence="5">
    <name type="scientific">Acidicaldus sp</name>
    <dbReference type="NCBI Taxonomy" id="1872105"/>
    <lineage>
        <taxon>Bacteria</taxon>
        <taxon>Pseudomonadati</taxon>
        <taxon>Pseudomonadota</taxon>
        <taxon>Alphaproteobacteria</taxon>
        <taxon>Acetobacterales</taxon>
        <taxon>Acetobacteraceae</taxon>
        <taxon>Acidicaldus</taxon>
    </lineage>
</organism>
<dbReference type="Gene3D" id="1.10.645.10">
    <property type="entry name" value="Cytochrome-c3 Hydrogenase, chain B"/>
    <property type="match status" value="1"/>
</dbReference>
<feature type="domain" description="NADH-quinone oxidoreductase subunit D" evidence="4">
    <location>
        <begin position="387"/>
        <end position="458"/>
    </location>
</feature>
<dbReference type="InterPro" id="IPR037232">
    <property type="entry name" value="NADH_quin_OxRdtase_su_C/D-like"/>
</dbReference>
<reference evidence="5" key="1">
    <citation type="journal article" date="2020" name="mSystems">
        <title>Genome- and Community-Level Interaction Insights into Carbon Utilization and Element Cycling Functions of Hydrothermarchaeota in Hydrothermal Sediment.</title>
        <authorList>
            <person name="Zhou Z."/>
            <person name="Liu Y."/>
            <person name="Xu W."/>
            <person name="Pan J."/>
            <person name="Luo Z.H."/>
            <person name="Li M."/>
        </authorList>
    </citation>
    <scope>NUCLEOTIDE SEQUENCE</scope>
    <source>
        <strain evidence="5">SpSt-997</strain>
    </source>
</reference>
<dbReference type="GO" id="GO:0008137">
    <property type="term" value="F:NADH dehydrogenase (ubiquinone) activity"/>
    <property type="evidence" value="ECO:0007669"/>
    <property type="project" value="InterPro"/>
</dbReference>
<dbReference type="SUPFAM" id="SSF143243">
    <property type="entry name" value="Nqo5-like"/>
    <property type="match status" value="1"/>
</dbReference>
<keyword evidence="2" id="KW-0520">NAD</keyword>
<evidence type="ECO:0000256" key="2">
    <source>
        <dbReference type="ARBA" id="ARBA00023027"/>
    </source>
</evidence>
<dbReference type="Pfam" id="PF00329">
    <property type="entry name" value="Complex1_30kDa"/>
    <property type="match status" value="1"/>
</dbReference>
<proteinExistence type="predicted"/>